<gene>
    <name evidence="1" type="ORF">AD1_245</name>
</gene>
<proteinExistence type="predicted"/>
<protein>
    <submittedName>
        <fullName evidence="1">Uncharacterized protein</fullName>
    </submittedName>
</protein>
<sequence length="234" mass="26023">MKAADFDKAFNAKDEATLTAYADKIVAALNALGRYDLKLKIIFGTDPYGECPDFVNDPNGLRVIQNGEEIFDIYTPTEKQVEGDSSDVFVYASITGVEAAKWGKDVSDNDIAELAADLNEEIERVGRVFDESDRQMLQKLADTLNARMDRTDARVIVTNGAEDDLILMVVGYDVEEDEVSDEYGFFLSLPYTDVEGTDEKYSLHYAGYPGVNDHSYSSADLDEISEEIESLDLM</sequence>
<dbReference type="Proteomes" id="UP000262440">
    <property type="component" value="Segment"/>
</dbReference>
<evidence type="ECO:0000313" key="1">
    <source>
        <dbReference type="EMBL" id="AXG67289.1"/>
    </source>
</evidence>
<accession>A0A384ZYJ9</accession>
<dbReference type="EMBL" id="MH460463">
    <property type="protein sequence ID" value="AXG67289.1"/>
    <property type="molecule type" value="Genomic_DNA"/>
</dbReference>
<name>A0A384ZYJ9_9CAUD</name>
<organism evidence="1 2">
    <name type="scientific">Dickeya phage vB_DsoM_AD1</name>
    <dbReference type="NCBI Taxonomy" id="2283029"/>
    <lineage>
        <taxon>Viruses</taxon>
        <taxon>Duplodnaviria</taxon>
        <taxon>Heunggongvirae</taxon>
        <taxon>Uroviricota</taxon>
        <taxon>Caudoviricetes</taxon>
        <taxon>Alexandravirus</taxon>
        <taxon>Alexandravirus AD1</taxon>
    </lineage>
</organism>
<evidence type="ECO:0000313" key="2">
    <source>
        <dbReference type="Proteomes" id="UP000262440"/>
    </source>
</evidence>
<reference evidence="1 2" key="1">
    <citation type="journal article" date="2018" name="Front. Microbiol.">
        <title>Jumbo Bacteriophages Are Represented Within an Increasing Diversity of Environmental Viruses Infecting the Emerging Phytopathogen, Dickeya solani.</title>
        <authorList>
            <person name="Day A.W."/>
            <person name="Ahn J."/>
            <person name="Salmond G.P.C."/>
        </authorList>
    </citation>
    <scope>NUCLEOTIDE SEQUENCE [LARGE SCALE GENOMIC DNA]</scope>
</reference>
<keyword evidence="2" id="KW-1185">Reference proteome</keyword>